<evidence type="ECO:0000313" key="1">
    <source>
        <dbReference type="EMBL" id="GBP64989.1"/>
    </source>
</evidence>
<dbReference type="AlphaFoldDB" id="A0A4C1XS26"/>
<name>A0A4C1XS26_EUMVA</name>
<dbReference type="Proteomes" id="UP000299102">
    <property type="component" value="Unassembled WGS sequence"/>
</dbReference>
<accession>A0A4C1XS26</accession>
<dbReference type="EMBL" id="BGZK01000916">
    <property type="protein sequence ID" value="GBP64989.1"/>
    <property type="molecule type" value="Genomic_DNA"/>
</dbReference>
<keyword evidence="2" id="KW-1185">Reference proteome</keyword>
<organism evidence="1 2">
    <name type="scientific">Eumeta variegata</name>
    <name type="common">Bagworm moth</name>
    <name type="synonym">Eumeta japonica</name>
    <dbReference type="NCBI Taxonomy" id="151549"/>
    <lineage>
        <taxon>Eukaryota</taxon>
        <taxon>Metazoa</taxon>
        <taxon>Ecdysozoa</taxon>
        <taxon>Arthropoda</taxon>
        <taxon>Hexapoda</taxon>
        <taxon>Insecta</taxon>
        <taxon>Pterygota</taxon>
        <taxon>Neoptera</taxon>
        <taxon>Endopterygota</taxon>
        <taxon>Lepidoptera</taxon>
        <taxon>Glossata</taxon>
        <taxon>Ditrysia</taxon>
        <taxon>Tineoidea</taxon>
        <taxon>Psychidae</taxon>
        <taxon>Oiketicinae</taxon>
        <taxon>Eumeta</taxon>
    </lineage>
</organism>
<sequence>MTTSGRDRRLKVLSDARGRCSESLGDSPLLGVDPEHLPSKATFSTTEPPTLVATYESWGRFDFEVSHESAMRCVRERFTIEKCLSRLVSDYFCRCTLSLLQREKLHTHCTDNLMKIKSVSVKK</sequence>
<proteinExistence type="predicted"/>
<protein>
    <submittedName>
        <fullName evidence="1">Uncharacterized protein</fullName>
    </submittedName>
</protein>
<comment type="caution">
    <text evidence="1">The sequence shown here is derived from an EMBL/GenBank/DDBJ whole genome shotgun (WGS) entry which is preliminary data.</text>
</comment>
<gene>
    <name evidence="1" type="ORF">EVAR_50673_1</name>
</gene>
<reference evidence="1 2" key="1">
    <citation type="journal article" date="2019" name="Commun. Biol.">
        <title>The bagworm genome reveals a unique fibroin gene that provides high tensile strength.</title>
        <authorList>
            <person name="Kono N."/>
            <person name="Nakamura H."/>
            <person name="Ohtoshi R."/>
            <person name="Tomita M."/>
            <person name="Numata K."/>
            <person name="Arakawa K."/>
        </authorList>
    </citation>
    <scope>NUCLEOTIDE SEQUENCE [LARGE SCALE GENOMIC DNA]</scope>
</reference>
<evidence type="ECO:0000313" key="2">
    <source>
        <dbReference type="Proteomes" id="UP000299102"/>
    </source>
</evidence>